<sequence length="142" mass="16220">MSIASLAHKLDMKDVVRLCDNVISGAALKPKFEDASAISSVSLQATDPKNFRMFLDKAVRFDMKKLLACCEHCIAMDNSGKFNDILQHLPPQSVVRITEYFRRELSECQKRCWSHNTYMWTPLDFLKFDPSKKSSTGPNWVS</sequence>
<name>A0ABP1G054_9CHLO</name>
<dbReference type="EMBL" id="CAXHTA020000011">
    <property type="protein sequence ID" value="CAL5224614.1"/>
    <property type="molecule type" value="Genomic_DNA"/>
</dbReference>
<dbReference type="Proteomes" id="UP001497392">
    <property type="component" value="Unassembled WGS sequence"/>
</dbReference>
<evidence type="ECO:0000313" key="2">
    <source>
        <dbReference type="Proteomes" id="UP001497392"/>
    </source>
</evidence>
<evidence type="ECO:0000313" key="1">
    <source>
        <dbReference type="EMBL" id="CAL5224614.1"/>
    </source>
</evidence>
<proteinExistence type="predicted"/>
<comment type="caution">
    <text evidence="1">The sequence shown here is derived from an EMBL/GenBank/DDBJ whole genome shotgun (WGS) entry which is preliminary data.</text>
</comment>
<protein>
    <submittedName>
        <fullName evidence="1">G7329 protein</fullName>
    </submittedName>
</protein>
<accession>A0ABP1G054</accession>
<reference evidence="1 2" key="1">
    <citation type="submission" date="2024-06" db="EMBL/GenBank/DDBJ databases">
        <authorList>
            <person name="Kraege A."/>
            <person name="Thomma B."/>
        </authorList>
    </citation>
    <scope>NUCLEOTIDE SEQUENCE [LARGE SCALE GENOMIC DNA]</scope>
</reference>
<gene>
    <name evidence="1" type="primary">g7329</name>
    <name evidence="1" type="ORF">VP750_LOCUS6273</name>
</gene>
<organism evidence="1 2">
    <name type="scientific">Coccomyxa viridis</name>
    <dbReference type="NCBI Taxonomy" id="1274662"/>
    <lineage>
        <taxon>Eukaryota</taxon>
        <taxon>Viridiplantae</taxon>
        <taxon>Chlorophyta</taxon>
        <taxon>core chlorophytes</taxon>
        <taxon>Trebouxiophyceae</taxon>
        <taxon>Trebouxiophyceae incertae sedis</taxon>
        <taxon>Coccomyxaceae</taxon>
        <taxon>Coccomyxa</taxon>
    </lineage>
</organism>
<keyword evidence="2" id="KW-1185">Reference proteome</keyword>